<dbReference type="PANTHER" id="PTHR37805">
    <property type="entry name" value="CYTOPLASMIC PROTEIN-RELATED"/>
    <property type="match status" value="1"/>
</dbReference>
<reference evidence="1 2" key="1">
    <citation type="journal article" date="2015" name="Stand. Genomic Sci.">
        <title>Genomic Encyclopedia of Bacterial and Archaeal Type Strains, Phase III: the genomes of soil and plant-associated and newly described type strains.</title>
        <authorList>
            <person name="Whitman W.B."/>
            <person name="Woyke T."/>
            <person name="Klenk H.P."/>
            <person name="Zhou Y."/>
            <person name="Lilburn T.G."/>
            <person name="Beck B.J."/>
            <person name="De Vos P."/>
            <person name="Vandamme P."/>
            <person name="Eisen J.A."/>
            <person name="Garrity G."/>
            <person name="Hugenholtz P."/>
            <person name="Kyrpides N.C."/>
        </authorList>
    </citation>
    <scope>NUCLEOTIDE SEQUENCE [LARGE SCALE GENOMIC DNA]</scope>
    <source>
        <strain evidence="1 2">CGMCC 1.10116</strain>
    </source>
</reference>
<dbReference type="RefSeq" id="WP_242009717.1">
    <property type="nucleotide sequence ID" value="NZ_VLKZ01000002.1"/>
</dbReference>
<name>A0A562QQT3_9BACI</name>
<dbReference type="EMBL" id="VLKZ01000002">
    <property type="protein sequence ID" value="TWI59033.1"/>
    <property type="molecule type" value="Genomic_DNA"/>
</dbReference>
<dbReference type="AlphaFoldDB" id="A0A562QQT3"/>
<evidence type="ECO:0000313" key="1">
    <source>
        <dbReference type="EMBL" id="TWI59033.1"/>
    </source>
</evidence>
<protein>
    <submittedName>
        <fullName evidence="1">Uncharacterized protein DUF1456</fullName>
    </submittedName>
</protein>
<dbReference type="Proteomes" id="UP000315711">
    <property type="component" value="Unassembled WGS sequence"/>
</dbReference>
<sequence length="132" mass="15316">MTNNDILIRLRYALDIKDNDMVEIFKLGDIDVTREEVQMMLTKEIDSYDYDTEEEYEQALGEEEILPINNNKLESFLNGLIIFKRGRREPKPGQPAKPSFSIEEYSFNLGMLFKSIPIVITGIRRNISNHAS</sequence>
<comment type="caution">
    <text evidence="1">The sequence shown here is derived from an EMBL/GenBank/DDBJ whole genome shotgun (WGS) entry which is preliminary data.</text>
</comment>
<organism evidence="1 2">
    <name type="scientific">Halalkalibacter nanhaiisediminis</name>
    <dbReference type="NCBI Taxonomy" id="688079"/>
    <lineage>
        <taxon>Bacteria</taxon>
        <taxon>Bacillati</taxon>
        <taxon>Bacillota</taxon>
        <taxon>Bacilli</taxon>
        <taxon>Bacillales</taxon>
        <taxon>Bacillaceae</taxon>
        <taxon>Halalkalibacter</taxon>
    </lineage>
</organism>
<dbReference type="InterPro" id="IPR009921">
    <property type="entry name" value="YehS-like"/>
</dbReference>
<dbReference type="Pfam" id="PF07308">
    <property type="entry name" value="DUF1456"/>
    <property type="match status" value="1"/>
</dbReference>
<accession>A0A562QQT3</accession>
<gene>
    <name evidence="1" type="ORF">IQ10_00744</name>
</gene>
<dbReference type="PANTHER" id="PTHR37805:SF1">
    <property type="entry name" value="CYTOPLASMIC PROTEIN"/>
    <property type="match status" value="1"/>
</dbReference>
<proteinExistence type="predicted"/>
<evidence type="ECO:0000313" key="2">
    <source>
        <dbReference type="Proteomes" id="UP000315711"/>
    </source>
</evidence>
<keyword evidence="2" id="KW-1185">Reference proteome</keyword>